<reference evidence="11" key="1">
    <citation type="submission" date="2015-06" db="UniProtKB">
        <authorList>
            <consortium name="EnsemblPlants"/>
        </authorList>
    </citation>
    <scope>IDENTIFICATION</scope>
</reference>
<sequence length="1253" mass="141355">MALEVGSAVPSLDKLLQHDWGLDKTVKDKLWSLEAKLSSMHDFLDDVSSMPPGQLEWSVMLMAREVRELYRAIETRLHSFIARIDSTKDTFLPVMRKRKINREMASYITKTLNKFSEMHQRHSRYTGMISLQRTSSLDPRTFVKYSTEGLLVGMDGPVAELTNKLSKCDHVSILGMGGMGKTVLAQAVYDKIKGGFHCEAFVHIGLRADVMKVLVDIFEEFHIDICGHKSDQHELISQLQNFLVDKRFFMFVDSSVLLSGVDRCLFVIGDIWDKETCYLVQGLFKGSVGSKIITTTRDLNIAKGVGGAVYTMKPLCPADSKRLFWAKAGPASHHAELDIVAHKILRKCGGVPIAITMIGSLLNKEQSKEWHRVYESIGFDGHKEFEHIKLVFAHSYYALPYNIKKCFLYLGLFRKDQYIEKNMLIWRWVAEGLVSDGLFETGENYFNELLDRGMIQWAVSPGDVGQGGCRVQDLMLDLIHDLSSSENFSTLLGMKQQCASRTGPIHRLAIHKGQDQNTRLEVGEVLSFYAACAPAVAYHHSKVCWACGHTRSRAPKGNRRPRAPTDARRDGNRHQRAATGRRRAKEAEVPACWQGHKDDGLDIGGLMYLEELWLHSTDKSPDFAAELRKLREMRVLVIHFDEMDEGTQKVLVASLLKLKKLQVLQVCCDADEKVRLGSWEASMRSPQLRQLLLFGIILPRLMPWIHHSRVPRLSKLLLQVEVLNTHDLEILGQMPLLSSLCLHSEDNGLSYTAGWDEFKVLEHLNTNIELICGFGALPSIQELEGNSCNNSECESQVSTDSVESPPQDYSDDSVLSLLNSPDGASLLSEEAAKLTVDPLLSGGYDHIPQAGYLDCSTHTTTGERSHCEAMEPISLTMILLQKFTNNFSEERLLGQGAYGKVYRGVRHDGQEIAVKLLYDNMQTVSDEQFLHEFQNLIMLKHPNIVRLVGYCYDTQRQHMDFQGRIVFGETTQKALCFEYMPKGSLRKHLSDECKGLDWQARYKIIKGSCEGLKYLHKGLEKPFYHLDLKPDNILLDENMAPKLADFGLSKFYSEEPTKVTKGAVGTIGYMPHEYLFGNVVSNKLDIFSLGVVMIKIIAGPSGHTRHAEMHYQEFFDLVLGNWRKRLKEIWSSPEPLEAQCRQVKICTEIALSCMEIDRHKRPSIVDILHELNRTEIFIGKVTYYEQDPSLPLASTSNGVQPAASPPSSTSSPSRSPTPSAIAIGSDFLAQDRDEINIAWGAKDQFPEICKERY</sequence>
<dbReference type="Gene3D" id="1.10.8.430">
    <property type="entry name" value="Helical domain of apoptotic protease-activating factors"/>
    <property type="match status" value="1"/>
</dbReference>
<dbReference type="Pfam" id="PF00931">
    <property type="entry name" value="NB-ARC"/>
    <property type="match status" value="2"/>
</dbReference>
<dbReference type="Pfam" id="PF23559">
    <property type="entry name" value="WHD_DRP"/>
    <property type="match status" value="1"/>
</dbReference>
<evidence type="ECO:0000256" key="4">
    <source>
        <dbReference type="ARBA" id="ARBA00022737"/>
    </source>
</evidence>
<feature type="compositionally biased region" description="Basic residues" evidence="10">
    <location>
        <begin position="574"/>
        <end position="583"/>
    </location>
</feature>
<keyword evidence="7" id="KW-0611">Plant defense</keyword>
<dbReference type="PANTHER" id="PTHR45707">
    <property type="entry name" value="C2 CALCIUM/LIPID-BINDING PLANT PHOSPHORIBOSYLTRANSFERASE FAMILY PROTEIN"/>
    <property type="match status" value="1"/>
</dbReference>
<dbReference type="PROSITE" id="PS50011">
    <property type="entry name" value="PROTEIN_KINASE_DOM"/>
    <property type="match status" value="1"/>
</dbReference>
<dbReference type="InterPro" id="IPR000719">
    <property type="entry name" value="Prot_kinase_dom"/>
</dbReference>
<evidence type="ECO:0000256" key="1">
    <source>
        <dbReference type="ARBA" id="ARBA00008894"/>
    </source>
</evidence>
<dbReference type="SUPFAM" id="SSF52540">
    <property type="entry name" value="P-loop containing nucleoside triphosphate hydrolases"/>
    <property type="match status" value="1"/>
</dbReference>
<dbReference type="PROSITE" id="PS00108">
    <property type="entry name" value="PROTEIN_KINASE_ST"/>
    <property type="match status" value="1"/>
</dbReference>
<feature type="compositionally biased region" description="Basic residues" evidence="10">
    <location>
        <begin position="552"/>
        <end position="562"/>
    </location>
</feature>
<evidence type="ECO:0000256" key="2">
    <source>
        <dbReference type="ARBA" id="ARBA00022614"/>
    </source>
</evidence>
<dbReference type="InterPro" id="IPR055414">
    <property type="entry name" value="LRR_R13L4/SHOC2-like"/>
</dbReference>
<dbReference type="InterPro" id="IPR036388">
    <property type="entry name" value="WH-like_DNA-bd_sf"/>
</dbReference>
<feature type="compositionally biased region" description="Basic and acidic residues" evidence="10">
    <location>
        <begin position="563"/>
        <end position="573"/>
    </location>
</feature>
<dbReference type="Gene3D" id="1.10.510.10">
    <property type="entry name" value="Transferase(Phosphotransferase) domain 1"/>
    <property type="match status" value="1"/>
</dbReference>
<name>M8CWM5_AEGTA</name>
<dbReference type="PROSITE" id="PS00107">
    <property type="entry name" value="PROTEIN_KINASE_ATP"/>
    <property type="match status" value="1"/>
</dbReference>
<feature type="region of interest" description="Disordered" evidence="10">
    <location>
        <begin position="1194"/>
        <end position="1223"/>
    </location>
</feature>
<dbReference type="Gene3D" id="3.40.50.300">
    <property type="entry name" value="P-loop containing nucleotide triphosphate hydrolases"/>
    <property type="match status" value="1"/>
</dbReference>
<dbReference type="InterPro" id="IPR027417">
    <property type="entry name" value="P-loop_NTPase"/>
</dbReference>
<proteinExistence type="inferred from homology"/>
<dbReference type="InterPro" id="IPR042197">
    <property type="entry name" value="Apaf_helical"/>
</dbReference>
<keyword evidence="9" id="KW-0175">Coiled coil</keyword>
<evidence type="ECO:0000256" key="7">
    <source>
        <dbReference type="ARBA" id="ARBA00022821"/>
    </source>
</evidence>
<dbReference type="SUPFAM" id="SSF52047">
    <property type="entry name" value="RNI-like"/>
    <property type="match status" value="1"/>
</dbReference>
<dbReference type="Pfam" id="PF00069">
    <property type="entry name" value="Pkinase"/>
    <property type="match status" value="1"/>
</dbReference>
<feature type="region of interest" description="Disordered" evidence="10">
    <location>
        <begin position="791"/>
        <end position="811"/>
    </location>
</feature>
<dbReference type="AlphaFoldDB" id="M8CWM5"/>
<dbReference type="InterPro" id="IPR041118">
    <property type="entry name" value="Rx_N"/>
</dbReference>
<evidence type="ECO:0000256" key="6">
    <source>
        <dbReference type="ARBA" id="ARBA00022777"/>
    </source>
</evidence>
<organism evidence="11">
    <name type="scientific">Aegilops tauschii</name>
    <name type="common">Tausch's goatgrass</name>
    <name type="synonym">Aegilops squarrosa</name>
    <dbReference type="NCBI Taxonomy" id="37682"/>
    <lineage>
        <taxon>Eukaryota</taxon>
        <taxon>Viridiplantae</taxon>
        <taxon>Streptophyta</taxon>
        <taxon>Embryophyta</taxon>
        <taxon>Tracheophyta</taxon>
        <taxon>Spermatophyta</taxon>
        <taxon>Magnoliopsida</taxon>
        <taxon>Liliopsida</taxon>
        <taxon>Poales</taxon>
        <taxon>Poaceae</taxon>
        <taxon>BOP clade</taxon>
        <taxon>Pooideae</taxon>
        <taxon>Triticodae</taxon>
        <taxon>Triticeae</taxon>
        <taxon>Triticinae</taxon>
        <taxon>Aegilops</taxon>
    </lineage>
</organism>
<protein>
    <submittedName>
        <fullName evidence="11">Cysteine-rich receptor-like protein kinase 25</fullName>
    </submittedName>
</protein>
<comment type="similarity">
    <text evidence="1">Belongs to the disease resistance NB-LRR family.</text>
</comment>
<dbReference type="Pfam" id="PF23598">
    <property type="entry name" value="LRR_14"/>
    <property type="match status" value="1"/>
</dbReference>
<feature type="compositionally biased region" description="Polar residues" evidence="10">
    <location>
        <begin position="791"/>
        <end position="804"/>
    </location>
</feature>
<dbReference type="PANTHER" id="PTHR45707:SF76">
    <property type="entry name" value="PROTEIN KINASE DOMAIN-CONTAINING PROTEIN"/>
    <property type="match status" value="1"/>
</dbReference>
<keyword evidence="5" id="KW-0547">Nucleotide-binding</keyword>
<evidence type="ECO:0000313" key="11">
    <source>
        <dbReference type="EnsemblPlants" id="EMT32102"/>
    </source>
</evidence>
<keyword evidence="4" id="KW-0677">Repeat</keyword>
<dbReference type="Gene3D" id="1.10.10.10">
    <property type="entry name" value="Winged helix-like DNA-binding domain superfamily/Winged helix DNA-binding domain"/>
    <property type="match status" value="1"/>
</dbReference>
<dbReference type="GO" id="GO:0043531">
    <property type="term" value="F:ADP binding"/>
    <property type="evidence" value="ECO:0007669"/>
    <property type="project" value="InterPro"/>
</dbReference>
<dbReference type="EnsemblPlants" id="EMT32102">
    <property type="protein sequence ID" value="EMT32102"/>
    <property type="gene ID" value="F775_14066"/>
</dbReference>
<dbReference type="FunFam" id="3.30.200.20:FF:000465">
    <property type="entry name" value="Cysteine-rich receptor-like protein kinase 6"/>
    <property type="match status" value="1"/>
</dbReference>
<dbReference type="Gene3D" id="3.30.200.20">
    <property type="entry name" value="Phosphorylase Kinase, domain 1"/>
    <property type="match status" value="1"/>
</dbReference>
<dbReference type="InterPro" id="IPR008271">
    <property type="entry name" value="Ser/Thr_kinase_AS"/>
</dbReference>
<dbReference type="SUPFAM" id="SSF56112">
    <property type="entry name" value="Protein kinase-like (PK-like)"/>
    <property type="match status" value="1"/>
</dbReference>
<dbReference type="PRINTS" id="PR00364">
    <property type="entry name" value="DISEASERSIST"/>
</dbReference>
<dbReference type="InterPro" id="IPR002182">
    <property type="entry name" value="NB-ARC"/>
</dbReference>
<dbReference type="Gene3D" id="1.20.5.4130">
    <property type="match status" value="1"/>
</dbReference>
<keyword evidence="3" id="KW-0808">Transferase</keyword>
<feature type="region of interest" description="Disordered" evidence="10">
    <location>
        <begin position="552"/>
        <end position="583"/>
    </location>
</feature>
<keyword evidence="6" id="KW-0418">Kinase</keyword>
<evidence type="ECO:0000256" key="9">
    <source>
        <dbReference type="ARBA" id="ARBA00023054"/>
    </source>
</evidence>
<accession>M8CWM5</accession>
<dbReference type="InterPro" id="IPR011009">
    <property type="entry name" value="Kinase-like_dom_sf"/>
</dbReference>
<evidence type="ECO:0000256" key="8">
    <source>
        <dbReference type="ARBA" id="ARBA00022840"/>
    </source>
</evidence>
<evidence type="ECO:0000256" key="3">
    <source>
        <dbReference type="ARBA" id="ARBA00022679"/>
    </source>
</evidence>
<dbReference type="InterPro" id="IPR017441">
    <property type="entry name" value="Protein_kinase_ATP_BS"/>
</dbReference>
<dbReference type="GO" id="GO:0005524">
    <property type="term" value="F:ATP binding"/>
    <property type="evidence" value="ECO:0007669"/>
    <property type="project" value="UniProtKB-UniRule"/>
</dbReference>
<dbReference type="ExpressionAtlas" id="M8CWM5">
    <property type="expression patterns" value="baseline"/>
</dbReference>
<evidence type="ECO:0000256" key="5">
    <source>
        <dbReference type="ARBA" id="ARBA00022741"/>
    </source>
</evidence>
<dbReference type="InterPro" id="IPR058922">
    <property type="entry name" value="WHD_DRP"/>
</dbReference>
<dbReference type="SMART" id="SM00220">
    <property type="entry name" value="S_TKc"/>
    <property type="match status" value="1"/>
</dbReference>
<dbReference type="GO" id="GO:0004672">
    <property type="term" value="F:protein kinase activity"/>
    <property type="evidence" value="ECO:0007669"/>
    <property type="project" value="InterPro"/>
</dbReference>
<keyword evidence="8" id="KW-0067">ATP-binding</keyword>
<dbReference type="GO" id="GO:0006952">
    <property type="term" value="P:defense response"/>
    <property type="evidence" value="ECO:0007669"/>
    <property type="project" value="UniProtKB-KW"/>
</dbReference>
<feature type="compositionally biased region" description="Low complexity" evidence="10">
    <location>
        <begin position="1201"/>
        <end position="1220"/>
    </location>
</feature>
<evidence type="ECO:0000256" key="10">
    <source>
        <dbReference type="SAM" id="MobiDB-lite"/>
    </source>
</evidence>
<dbReference type="Pfam" id="PF18052">
    <property type="entry name" value="Rx_N"/>
    <property type="match status" value="1"/>
</dbReference>
<keyword evidence="2" id="KW-0433">Leucine-rich repeat</keyword>